<name>A0A2H3CU78_ARMGA</name>
<keyword evidence="2" id="KW-1185">Reference proteome</keyword>
<dbReference type="EMBL" id="KZ293713">
    <property type="protein sequence ID" value="PBK82732.1"/>
    <property type="molecule type" value="Genomic_DNA"/>
</dbReference>
<gene>
    <name evidence="1" type="ORF">ARMGADRAFT_1019507</name>
</gene>
<dbReference type="AlphaFoldDB" id="A0A2H3CU78"/>
<organism evidence="1 2">
    <name type="scientific">Armillaria gallica</name>
    <name type="common">Bulbous honey fungus</name>
    <name type="synonym">Armillaria bulbosa</name>
    <dbReference type="NCBI Taxonomy" id="47427"/>
    <lineage>
        <taxon>Eukaryota</taxon>
        <taxon>Fungi</taxon>
        <taxon>Dikarya</taxon>
        <taxon>Basidiomycota</taxon>
        <taxon>Agaricomycotina</taxon>
        <taxon>Agaricomycetes</taxon>
        <taxon>Agaricomycetidae</taxon>
        <taxon>Agaricales</taxon>
        <taxon>Marasmiineae</taxon>
        <taxon>Physalacriaceae</taxon>
        <taxon>Armillaria</taxon>
    </lineage>
</organism>
<reference evidence="2" key="1">
    <citation type="journal article" date="2017" name="Nat. Ecol. Evol.">
        <title>Genome expansion and lineage-specific genetic innovations in the forest pathogenic fungi Armillaria.</title>
        <authorList>
            <person name="Sipos G."/>
            <person name="Prasanna A.N."/>
            <person name="Walter M.C."/>
            <person name="O'Connor E."/>
            <person name="Balint B."/>
            <person name="Krizsan K."/>
            <person name="Kiss B."/>
            <person name="Hess J."/>
            <person name="Varga T."/>
            <person name="Slot J."/>
            <person name="Riley R."/>
            <person name="Boka B."/>
            <person name="Rigling D."/>
            <person name="Barry K."/>
            <person name="Lee J."/>
            <person name="Mihaltcheva S."/>
            <person name="LaButti K."/>
            <person name="Lipzen A."/>
            <person name="Waldron R."/>
            <person name="Moloney N.M."/>
            <person name="Sperisen C."/>
            <person name="Kredics L."/>
            <person name="Vagvoelgyi C."/>
            <person name="Patrignani A."/>
            <person name="Fitzpatrick D."/>
            <person name="Nagy I."/>
            <person name="Doyle S."/>
            <person name="Anderson J.B."/>
            <person name="Grigoriev I.V."/>
            <person name="Gueldener U."/>
            <person name="Muensterkoetter M."/>
            <person name="Nagy L.G."/>
        </authorList>
    </citation>
    <scope>NUCLEOTIDE SEQUENCE [LARGE SCALE GENOMIC DNA]</scope>
    <source>
        <strain evidence="2">Ar21-2</strain>
    </source>
</reference>
<protein>
    <submittedName>
        <fullName evidence="1">Uncharacterized protein</fullName>
    </submittedName>
</protein>
<evidence type="ECO:0000313" key="1">
    <source>
        <dbReference type="EMBL" id="PBK82732.1"/>
    </source>
</evidence>
<accession>A0A2H3CU78</accession>
<dbReference type="InParanoid" id="A0A2H3CU78"/>
<evidence type="ECO:0000313" key="2">
    <source>
        <dbReference type="Proteomes" id="UP000217790"/>
    </source>
</evidence>
<sequence>MFITFPFLENHQFTHSNRLFELTGVMVFYPLLVPSLFDLQDLSRSFSDTEIVEQDEIVW</sequence>
<dbReference type="Proteomes" id="UP000217790">
    <property type="component" value="Unassembled WGS sequence"/>
</dbReference>
<proteinExistence type="predicted"/>